<evidence type="ECO:0000256" key="2">
    <source>
        <dbReference type="ARBA" id="ARBA00010992"/>
    </source>
</evidence>
<comment type="subcellular location">
    <subcellularLocation>
        <location evidence="1">Membrane</location>
        <topology evidence="1">Multi-pass membrane protein</topology>
    </subcellularLocation>
</comment>
<dbReference type="GO" id="GO:0016020">
    <property type="term" value="C:membrane"/>
    <property type="evidence" value="ECO:0007669"/>
    <property type="project" value="UniProtKB-SubCell"/>
</dbReference>
<sequence length="640" mass="71657">MYQHISKLVYSSQNGVMHHTTSHPPILVVAAQGGHRRISLVPMSRTQVHLDPSGHALEVSLSSPNSNNPVIASPSMPAFAFGAKAPNSNAVAAREEAPEFEKVNWRKEPNLRKLYFYAAVLCIASATTGYDGMMMNSSQQMDRWANYFGKPDDNRLGIMNNAYNIGSIVSFFTVPYAAEYWGRKIPIAVGCFIMVAGALVSTFSTNWEIYMAGRLILGFGNSFAQMCSPILLTEICHPQHRAKLTAVYNTLWHLGAFVVAWTAWGTSQADNEWSWRSITLLQALPSVIQLTFIYWVPESMVSCSLGVEWAERLTTNRSKASHNVLEMKTHTDFRRWLVSKERYEEALSMLAYYHANGNPNDATVQFEYQEMKETIRTEVDASKNSGYMDFFKTRGNRWRLAILISLGLISQYSGNALFSNYMNLIYEGAGITNQNQKMALSGAERVLYLGVALYAATLVDRVGRRKLFLISTSGMVVTFTCWTITCAVYENSSESNSAAGYAQIPFIWIFGIFYALAWSGLLVAYALEILPYRLRGKGLVVMNITVQATLAVGGQTNPVAWKRLPNHWNLTLFYTIWICIELVWVYFVYPETKGPTLEEIGRIFDGAGAVAHISMAEVEKEIDERGVIDDKGPQVQTSRV</sequence>
<dbReference type="OrthoDB" id="6133115at2759"/>
<proteinExistence type="inferred from homology"/>
<dbReference type="PANTHER" id="PTHR48022">
    <property type="entry name" value="PLASTIDIC GLUCOSE TRANSPORTER 4"/>
    <property type="match status" value="1"/>
</dbReference>
<keyword evidence="5" id="KW-0472">Membrane</keyword>
<dbReference type="InterPro" id="IPR005829">
    <property type="entry name" value="Sugar_transporter_CS"/>
</dbReference>
<dbReference type="InterPro" id="IPR036259">
    <property type="entry name" value="MFS_trans_sf"/>
</dbReference>
<reference evidence="6 7" key="1">
    <citation type="journal article" date="2016" name="Sci. Rep.">
        <title>Draft genome sequencing and secretome analysis of fungal phytopathogen Ascochyta rabiei provides insight into the necrotrophic effector repertoire.</title>
        <authorList>
            <person name="Verma S."/>
            <person name="Gazara R.K."/>
            <person name="Nizam S."/>
            <person name="Parween S."/>
            <person name="Chattopadhyay D."/>
            <person name="Verma P.K."/>
        </authorList>
    </citation>
    <scope>NUCLEOTIDE SEQUENCE [LARGE SCALE GENOMIC DNA]</scope>
    <source>
        <strain evidence="6 7">ArDII</strain>
    </source>
</reference>
<dbReference type="Proteomes" id="UP000076837">
    <property type="component" value="Unassembled WGS sequence"/>
</dbReference>
<dbReference type="Pfam" id="PF00083">
    <property type="entry name" value="Sugar_tr"/>
    <property type="match status" value="2"/>
</dbReference>
<evidence type="ECO:0000256" key="3">
    <source>
        <dbReference type="ARBA" id="ARBA00022692"/>
    </source>
</evidence>
<organism evidence="6 7">
    <name type="scientific">Didymella rabiei</name>
    <name type="common">Chickpea ascochyta blight fungus</name>
    <name type="synonym">Mycosphaerella rabiei</name>
    <dbReference type="NCBI Taxonomy" id="5454"/>
    <lineage>
        <taxon>Eukaryota</taxon>
        <taxon>Fungi</taxon>
        <taxon>Dikarya</taxon>
        <taxon>Ascomycota</taxon>
        <taxon>Pezizomycotina</taxon>
        <taxon>Dothideomycetes</taxon>
        <taxon>Pleosporomycetidae</taxon>
        <taxon>Pleosporales</taxon>
        <taxon>Pleosporineae</taxon>
        <taxon>Didymellaceae</taxon>
        <taxon>Ascochyta</taxon>
    </lineage>
</organism>
<protein>
    <submittedName>
        <fullName evidence="6">Substrate-specific transmembrane transporter</fullName>
    </submittedName>
</protein>
<accession>A0A163HYJ3</accession>
<dbReference type="InterPro" id="IPR050360">
    <property type="entry name" value="MFS_Sugar_Transporters"/>
</dbReference>
<dbReference type="AlphaFoldDB" id="A0A163HYJ3"/>
<evidence type="ECO:0000256" key="5">
    <source>
        <dbReference type="ARBA" id="ARBA00023136"/>
    </source>
</evidence>
<evidence type="ECO:0000256" key="1">
    <source>
        <dbReference type="ARBA" id="ARBA00004141"/>
    </source>
</evidence>
<dbReference type="EMBL" id="JYNV01000124">
    <property type="protein sequence ID" value="KZM25529.1"/>
    <property type="molecule type" value="Genomic_DNA"/>
</dbReference>
<name>A0A163HYJ3_DIDRA</name>
<dbReference type="PROSITE" id="PS50850">
    <property type="entry name" value="MFS"/>
    <property type="match status" value="1"/>
</dbReference>
<keyword evidence="4" id="KW-1133">Transmembrane helix</keyword>
<keyword evidence="7" id="KW-1185">Reference proteome</keyword>
<dbReference type="Gene3D" id="1.20.1250.20">
    <property type="entry name" value="MFS general substrate transporter like domains"/>
    <property type="match status" value="1"/>
</dbReference>
<comment type="similarity">
    <text evidence="2">Belongs to the major facilitator superfamily. Sugar transporter (TC 2.A.1.1) family.</text>
</comment>
<evidence type="ECO:0000313" key="6">
    <source>
        <dbReference type="EMBL" id="KZM25529.1"/>
    </source>
</evidence>
<dbReference type="PANTHER" id="PTHR48022:SF66">
    <property type="entry name" value="MFS HEXOSE TRANSPORTER"/>
    <property type="match status" value="1"/>
</dbReference>
<dbReference type="PROSITE" id="PS00216">
    <property type="entry name" value="SUGAR_TRANSPORT_1"/>
    <property type="match status" value="1"/>
</dbReference>
<keyword evidence="3 6" id="KW-0812">Transmembrane</keyword>
<dbReference type="SUPFAM" id="SSF103473">
    <property type="entry name" value="MFS general substrate transporter"/>
    <property type="match status" value="1"/>
</dbReference>
<evidence type="ECO:0000313" key="7">
    <source>
        <dbReference type="Proteomes" id="UP000076837"/>
    </source>
</evidence>
<gene>
    <name evidence="6" type="ORF">ST47_g3303</name>
</gene>
<dbReference type="InterPro" id="IPR005828">
    <property type="entry name" value="MFS_sugar_transport-like"/>
</dbReference>
<comment type="caution">
    <text evidence="6">The sequence shown here is derived from an EMBL/GenBank/DDBJ whole genome shotgun (WGS) entry which is preliminary data.</text>
</comment>
<dbReference type="InterPro" id="IPR020846">
    <property type="entry name" value="MFS_dom"/>
</dbReference>
<evidence type="ECO:0000256" key="4">
    <source>
        <dbReference type="ARBA" id="ARBA00022989"/>
    </source>
</evidence>
<dbReference type="GO" id="GO:0005351">
    <property type="term" value="F:carbohydrate:proton symporter activity"/>
    <property type="evidence" value="ECO:0007669"/>
    <property type="project" value="TreeGrafter"/>
</dbReference>